<organism evidence="2 3">
    <name type="scientific">Endozoicomonas elysicola</name>
    <dbReference type="NCBI Taxonomy" id="305900"/>
    <lineage>
        <taxon>Bacteria</taxon>
        <taxon>Pseudomonadati</taxon>
        <taxon>Pseudomonadota</taxon>
        <taxon>Gammaproteobacteria</taxon>
        <taxon>Oceanospirillales</taxon>
        <taxon>Endozoicomonadaceae</taxon>
        <taxon>Endozoicomonas</taxon>
    </lineage>
</organism>
<dbReference type="SMART" id="SM00317">
    <property type="entry name" value="SET"/>
    <property type="match status" value="1"/>
</dbReference>
<dbReference type="CDD" id="cd10540">
    <property type="entry name" value="SET_SpSet7-like"/>
    <property type="match status" value="1"/>
</dbReference>
<dbReference type="PROSITE" id="PS50280">
    <property type="entry name" value="SET"/>
    <property type="match status" value="1"/>
</dbReference>
<dbReference type="STRING" id="305900.GV64_05520"/>
<evidence type="ECO:0000313" key="2">
    <source>
        <dbReference type="EMBL" id="KEI70268.1"/>
    </source>
</evidence>
<proteinExistence type="predicted"/>
<protein>
    <submittedName>
        <fullName evidence="2">Lysine methyltransferase</fullName>
    </submittedName>
</protein>
<reference evidence="2 3" key="1">
    <citation type="submission" date="2014-06" db="EMBL/GenBank/DDBJ databases">
        <title>Whole Genome Sequences of Three Symbiotic Endozoicomonas Bacteria.</title>
        <authorList>
            <person name="Neave M.J."/>
            <person name="Apprill A."/>
            <person name="Voolstra C.R."/>
        </authorList>
    </citation>
    <scope>NUCLEOTIDE SEQUENCE [LARGE SCALE GENOMIC DNA]</scope>
    <source>
        <strain evidence="2 3">DSM 22380</strain>
    </source>
</reference>
<dbReference type="InterPro" id="IPR009207">
    <property type="entry name" value="SET7_MeTrfase"/>
</dbReference>
<dbReference type="GO" id="GO:0032259">
    <property type="term" value="P:methylation"/>
    <property type="evidence" value="ECO:0007669"/>
    <property type="project" value="UniProtKB-KW"/>
</dbReference>
<dbReference type="SUPFAM" id="SSF82199">
    <property type="entry name" value="SET domain"/>
    <property type="match status" value="1"/>
</dbReference>
<comment type="caution">
    <text evidence="2">The sequence shown here is derived from an EMBL/GenBank/DDBJ whole genome shotgun (WGS) entry which is preliminary data.</text>
</comment>
<dbReference type="GO" id="GO:0062122">
    <property type="term" value="F:histone H3K37 methyltransferase activity"/>
    <property type="evidence" value="ECO:0007669"/>
    <property type="project" value="InterPro"/>
</dbReference>
<name>A0A081K7Z2_9GAMM</name>
<accession>A0A081K7Z2</accession>
<keyword evidence="3" id="KW-1185">Reference proteome</keyword>
<dbReference type="InterPro" id="IPR001214">
    <property type="entry name" value="SET_dom"/>
</dbReference>
<sequence>MLYIANSHGKGRGVYTDSRIERDTIIEQCPILEFPHEEVELLELTMLNNYYFSWGKEQKRAALALGLGSIYNHSYTPNAIYIPREDDQLIEFVAIRKILANDEITINYNGSPNDQSPLWGTDEIPWLK</sequence>
<dbReference type="Proteomes" id="UP000027997">
    <property type="component" value="Unassembled WGS sequence"/>
</dbReference>
<feature type="domain" description="SET" evidence="1">
    <location>
        <begin position="1"/>
        <end position="109"/>
    </location>
</feature>
<keyword evidence="2" id="KW-0808">Transferase</keyword>
<dbReference type="PIRSF" id="PIRSF022536">
    <property type="entry name" value="A612L_SET"/>
    <property type="match status" value="1"/>
</dbReference>
<gene>
    <name evidence="2" type="ORF">GV64_05520</name>
</gene>
<dbReference type="Pfam" id="PF00856">
    <property type="entry name" value="SET"/>
    <property type="match status" value="1"/>
</dbReference>
<dbReference type="InterPro" id="IPR046341">
    <property type="entry name" value="SET_dom_sf"/>
</dbReference>
<evidence type="ECO:0000313" key="3">
    <source>
        <dbReference type="Proteomes" id="UP000027997"/>
    </source>
</evidence>
<dbReference type="Gene3D" id="2.170.270.10">
    <property type="entry name" value="SET domain"/>
    <property type="match status" value="1"/>
</dbReference>
<dbReference type="eggNOG" id="COG2940">
    <property type="taxonomic scope" value="Bacteria"/>
</dbReference>
<keyword evidence="2" id="KW-0489">Methyltransferase</keyword>
<dbReference type="AlphaFoldDB" id="A0A081K7Z2"/>
<dbReference type="EMBL" id="JOJP01000001">
    <property type="protein sequence ID" value="KEI70268.1"/>
    <property type="molecule type" value="Genomic_DNA"/>
</dbReference>
<dbReference type="RefSeq" id="WP_034844054.1">
    <property type="nucleotide sequence ID" value="NZ_JOJP01000001.1"/>
</dbReference>
<evidence type="ECO:0000259" key="1">
    <source>
        <dbReference type="PROSITE" id="PS50280"/>
    </source>
</evidence>